<evidence type="ECO:0000256" key="9">
    <source>
        <dbReference type="ARBA" id="ARBA00023012"/>
    </source>
</evidence>
<gene>
    <name evidence="14" type="ORF">Val02_48870</name>
</gene>
<dbReference type="PROSITE" id="PS50109">
    <property type="entry name" value="HIS_KIN"/>
    <property type="match status" value="1"/>
</dbReference>
<dbReference type="CDD" id="cd00082">
    <property type="entry name" value="HisKA"/>
    <property type="match status" value="1"/>
</dbReference>
<dbReference type="PANTHER" id="PTHR43065:SF46">
    <property type="entry name" value="C4-DICARBOXYLATE TRANSPORT SENSOR PROTEIN DCTB"/>
    <property type="match status" value="1"/>
</dbReference>
<comment type="subcellular location">
    <subcellularLocation>
        <location evidence="2">Cell membrane</location>
    </subcellularLocation>
</comment>
<dbReference type="InterPro" id="IPR001789">
    <property type="entry name" value="Sig_transdc_resp-reg_receiver"/>
</dbReference>
<evidence type="ECO:0000259" key="11">
    <source>
        <dbReference type="PROSITE" id="PS50109"/>
    </source>
</evidence>
<dbReference type="EC" id="2.7.13.3" evidence="3"/>
<dbReference type="RefSeq" id="WP_203901491.1">
    <property type="nucleotide sequence ID" value="NZ_BOPF01000018.1"/>
</dbReference>
<keyword evidence="15" id="KW-1185">Reference proteome</keyword>
<dbReference type="Gene3D" id="1.10.287.130">
    <property type="match status" value="1"/>
</dbReference>
<dbReference type="EMBL" id="BOPF01000018">
    <property type="protein sequence ID" value="GIJ48001.1"/>
    <property type="molecule type" value="Genomic_DNA"/>
</dbReference>
<keyword evidence="9" id="KW-0902">Two-component regulatory system</keyword>
<feature type="domain" description="Histidine kinase" evidence="11">
    <location>
        <begin position="284"/>
        <end position="500"/>
    </location>
</feature>
<evidence type="ECO:0000259" key="12">
    <source>
        <dbReference type="PROSITE" id="PS50110"/>
    </source>
</evidence>
<dbReference type="InterPro" id="IPR003661">
    <property type="entry name" value="HisK_dim/P_dom"/>
</dbReference>
<evidence type="ECO:0000256" key="8">
    <source>
        <dbReference type="ARBA" id="ARBA00022840"/>
    </source>
</evidence>
<dbReference type="InterPro" id="IPR036890">
    <property type="entry name" value="HATPase_C_sf"/>
</dbReference>
<organism evidence="14 15">
    <name type="scientific">Virgisporangium aliadipatigenens</name>
    <dbReference type="NCBI Taxonomy" id="741659"/>
    <lineage>
        <taxon>Bacteria</taxon>
        <taxon>Bacillati</taxon>
        <taxon>Actinomycetota</taxon>
        <taxon>Actinomycetes</taxon>
        <taxon>Micromonosporales</taxon>
        <taxon>Micromonosporaceae</taxon>
        <taxon>Virgisporangium</taxon>
    </lineage>
</organism>
<comment type="caution">
    <text evidence="14">The sequence shown here is derived from an EMBL/GenBank/DDBJ whole genome shotgun (WGS) entry which is preliminary data.</text>
</comment>
<feature type="domain" description="Response regulatory" evidence="12">
    <location>
        <begin position="522"/>
        <end position="637"/>
    </location>
</feature>
<proteinExistence type="predicted"/>
<dbReference type="CDD" id="cd00156">
    <property type="entry name" value="REC"/>
    <property type="match status" value="2"/>
</dbReference>
<dbReference type="Pfam" id="PF00072">
    <property type="entry name" value="Response_reg"/>
    <property type="match status" value="2"/>
</dbReference>
<dbReference type="InterPro" id="IPR013655">
    <property type="entry name" value="PAS_fold_3"/>
</dbReference>
<evidence type="ECO:0000313" key="14">
    <source>
        <dbReference type="EMBL" id="GIJ48001.1"/>
    </source>
</evidence>
<dbReference type="SUPFAM" id="SSF55785">
    <property type="entry name" value="PYP-like sensor domain (PAS domain)"/>
    <property type="match status" value="1"/>
</dbReference>
<dbReference type="InterPro" id="IPR004358">
    <property type="entry name" value="Sig_transdc_His_kin-like_C"/>
</dbReference>
<dbReference type="Pfam" id="PF02518">
    <property type="entry name" value="HATPase_c"/>
    <property type="match status" value="1"/>
</dbReference>
<feature type="domain" description="Response regulatory" evidence="12">
    <location>
        <begin position="5"/>
        <end position="121"/>
    </location>
</feature>
<sequence length="639" mass="70227">MPPIRLLLVEDSDDDAVLVVKRLRRAGIDVDYDRVETAAAMAEALDARAPDIVISDNGMPAFSAAAALSLVRDRDLDIPFIVVSGQIGEEAAAALMRAGAHDFVLKGSLARLPPAVDRELGEARVRGERRRAEAALHTAEERFRLVAGNLRDVVFKYRIEPEPALDYVSPAIVDLTGHGPAALYHDPELIFAAVDPQDREQVRRAWHMPPNRPPTTRWRRPDGNTVWIDQRLIPIRDDTGTVTAVEGILRDVTDVVQAVREREELARQLHQAERLDSLGQLAGGIAHDFNNLLSVICSYTDFAQEELGPDHPVRPDVDSIASAARQAAALTRQLLIFSRLEPSRPETLDLNTIVVDIERLLRRTIGEDIEFVINTDPTISPVTVDRSRIEQVIMNLVVNARAAMPDGGRLEIATCAERLTDRPDHRNDVILTVTDTGCGMDEETRQRAFEPFFTTKSKGTGSGLGLATVYGVVTDAGGTITIWSQPQRGTRFTIRLPAADTTKLSTTAGRPADEVRRGAGENVLLVEDDAAVREVTRRMLARGGYTVIETASRDEAVRTLAQTPHSIAVILCDVVMAGMPAREFIDLVRNDYPSIPIVLMSGYTGEGRGTSNLPIDVPRLHKPFDERGLLQHVGQAIHR</sequence>
<dbReference type="SUPFAM" id="SSF47384">
    <property type="entry name" value="Homodimeric domain of signal transducing histidine kinase"/>
    <property type="match status" value="1"/>
</dbReference>
<comment type="catalytic activity">
    <reaction evidence="1">
        <text>ATP + protein L-histidine = ADP + protein N-phospho-L-histidine.</text>
        <dbReference type="EC" id="2.7.13.3"/>
    </reaction>
</comment>
<dbReference type="InterPro" id="IPR000700">
    <property type="entry name" value="PAS-assoc_C"/>
</dbReference>
<keyword evidence="6" id="KW-0547">Nucleotide-binding</keyword>
<protein>
    <recommendedName>
        <fullName evidence="3">histidine kinase</fullName>
        <ecNumber evidence="3">2.7.13.3</ecNumber>
    </recommendedName>
</protein>
<evidence type="ECO:0000256" key="5">
    <source>
        <dbReference type="ARBA" id="ARBA00022679"/>
    </source>
</evidence>
<evidence type="ECO:0000256" key="2">
    <source>
        <dbReference type="ARBA" id="ARBA00004236"/>
    </source>
</evidence>
<dbReference type="InterPro" id="IPR003594">
    <property type="entry name" value="HATPase_dom"/>
</dbReference>
<keyword evidence="5" id="KW-0808">Transferase</keyword>
<dbReference type="AlphaFoldDB" id="A0A8J3YMK2"/>
<keyword evidence="4 10" id="KW-0597">Phosphoprotein</keyword>
<dbReference type="InterPro" id="IPR005467">
    <property type="entry name" value="His_kinase_dom"/>
</dbReference>
<dbReference type="Gene3D" id="3.30.450.20">
    <property type="entry name" value="PAS domain"/>
    <property type="match status" value="1"/>
</dbReference>
<dbReference type="SUPFAM" id="SSF55874">
    <property type="entry name" value="ATPase domain of HSP90 chaperone/DNA topoisomerase II/histidine kinase"/>
    <property type="match status" value="1"/>
</dbReference>
<dbReference type="GO" id="GO:0005524">
    <property type="term" value="F:ATP binding"/>
    <property type="evidence" value="ECO:0007669"/>
    <property type="project" value="UniProtKB-KW"/>
</dbReference>
<evidence type="ECO:0000256" key="7">
    <source>
        <dbReference type="ARBA" id="ARBA00022777"/>
    </source>
</evidence>
<evidence type="ECO:0000256" key="10">
    <source>
        <dbReference type="PROSITE-ProRule" id="PRU00169"/>
    </source>
</evidence>
<evidence type="ECO:0000313" key="15">
    <source>
        <dbReference type="Proteomes" id="UP000619260"/>
    </source>
</evidence>
<evidence type="ECO:0000256" key="3">
    <source>
        <dbReference type="ARBA" id="ARBA00012438"/>
    </source>
</evidence>
<dbReference type="CDD" id="cd00130">
    <property type="entry name" value="PAS"/>
    <property type="match status" value="1"/>
</dbReference>
<dbReference type="PROSITE" id="PS50113">
    <property type="entry name" value="PAC"/>
    <property type="match status" value="1"/>
</dbReference>
<dbReference type="SUPFAM" id="SSF52172">
    <property type="entry name" value="CheY-like"/>
    <property type="match status" value="2"/>
</dbReference>
<dbReference type="SMART" id="SM00388">
    <property type="entry name" value="HisKA"/>
    <property type="match status" value="1"/>
</dbReference>
<evidence type="ECO:0000259" key="13">
    <source>
        <dbReference type="PROSITE" id="PS50113"/>
    </source>
</evidence>
<dbReference type="PANTHER" id="PTHR43065">
    <property type="entry name" value="SENSOR HISTIDINE KINASE"/>
    <property type="match status" value="1"/>
</dbReference>
<dbReference type="SMART" id="SM00387">
    <property type="entry name" value="HATPase_c"/>
    <property type="match status" value="1"/>
</dbReference>
<dbReference type="PRINTS" id="PR00344">
    <property type="entry name" value="BCTRLSENSOR"/>
</dbReference>
<feature type="modified residue" description="4-aspartylphosphate" evidence="10">
    <location>
        <position position="56"/>
    </location>
</feature>
<dbReference type="Pfam" id="PF08447">
    <property type="entry name" value="PAS_3"/>
    <property type="match status" value="1"/>
</dbReference>
<reference evidence="14" key="1">
    <citation type="submission" date="2021-01" db="EMBL/GenBank/DDBJ databases">
        <title>Whole genome shotgun sequence of Virgisporangium aliadipatigenens NBRC 105644.</title>
        <authorList>
            <person name="Komaki H."/>
            <person name="Tamura T."/>
        </authorList>
    </citation>
    <scope>NUCLEOTIDE SEQUENCE</scope>
    <source>
        <strain evidence="14">NBRC 105644</strain>
    </source>
</reference>
<dbReference type="InterPro" id="IPR011006">
    <property type="entry name" value="CheY-like_superfamily"/>
</dbReference>
<dbReference type="GO" id="GO:0000155">
    <property type="term" value="F:phosphorelay sensor kinase activity"/>
    <property type="evidence" value="ECO:0007669"/>
    <property type="project" value="InterPro"/>
</dbReference>
<dbReference type="InterPro" id="IPR035965">
    <property type="entry name" value="PAS-like_dom_sf"/>
</dbReference>
<feature type="domain" description="PAC" evidence="13">
    <location>
        <begin position="212"/>
        <end position="264"/>
    </location>
</feature>
<keyword evidence="8" id="KW-0067">ATP-binding</keyword>
<name>A0A8J3YMK2_9ACTN</name>
<dbReference type="Pfam" id="PF00512">
    <property type="entry name" value="HisKA"/>
    <property type="match status" value="1"/>
</dbReference>
<dbReference type="InterPro" id="IPR036097">
    <property type="entry name" value="HisK_dim/P_sf"/>
</dbReference>
<dbReference type="Gene3D" id="3.40.50.2300">
    <property type="match status" value="2"/>
</dbReference>
<dbReference type="SMART" id="SM00448">
    <property type="entry name" value="REC"/>
    <property type="match status" value="2"/>
</dbReference>
<evidence type="ECO:0000256" key="6">
    <source>
        <dbReference type="ARBA" id="ARBA00022741"/>
    </source>
</evidence>
<evidence type="ECO:0000256" key="4">
    <source>
        <dbReference type="ARBA" id="ARBA00022553"/>
    </source>
</evidence>
<accession>A0A8J3YMK2</accession>
<feature type="modified residue" description="4-aspartylphosphate" evidence="10">
    <location>
        <position position="573"/>
    </location>
</feature>
<dbReference type="Proteomes" id="UP000619260">
    <property type="component" value="Unassembled WGS sequence"/>
</dbReference>
<dbReference type="InterPro" id="IPR000014">
    <property type="entry name" value="PAS"/>
</dbReference>
<keyword evidence="7" id="KW-0418">Kinase</keyword>
<dbReference type="PROSITE" id="PS50110">
    <property type="entry name" value="RESPONSE_REGULATORY"/>
    <property type="match status" value="2"/>
</dbReference>
<dbReference type="GO" id="GO:0005886">
    <property type="term" value="C:plasma membrane"/>
    <property type="evidence" value="ECO:0007669"/>
    <property type="project" value="UniProtKB-SubCell"/>
</dbReference>
<dbReference type="Gene3D" id="3.30.565.10">
    <property type="entry name" value="Histidine kinase-like ATPase, C-terminal domain"/>
    <property type="match status" value="1"/>
</dbReference>
<evidence type="ECO:0000256" key="1">
    <source>
        <dbReference type="ARBA" id="ARBA00000085"/>
    </source>
</evidence>
<dbReference type="NCBIfam" id="TIGR00229">
    <property type="entry name" value="sensory_box"/>
    <property type="match status" value="1"/>
</dbReference>